<dbReference type="InterPro" id="IPR038670">
    <property type="entry name" value="HslJ-like_sf"/>
</dbReference>
<dbReference type="AlphaFoldDB" id="A0A3M0A0Y3"/>
<dbReference type="RefSeq" id="WP_121924444.1">
    <property type="nucleotide sequence ID" value="NZ_CBCSGA010000005.1"/>
</dbReference>
<dbReference type="Proteomes" id="UP000280368">
    <property type="component" value="Unassembled WGS sequence"/>
</dbReference>
<dbReference type="InterPro" id="IPR053147">
    <property type="entry name" value="Hsp_HslJ-like"/>
</dbReference>
<dbReference type="PANTHER" id="PTHR35535">
    <property type="entry name" value="HEAT SHOCK PROTEIN HSLJ"/>
    <property type="match status" value="1"/>
</dbReference>
<feature type="domain" description="DUF306" evidence="2">
    <location>
        <begin position="30"/>
        <end position="134"/>
    </location>
</feature>
<evidence type="ECO:0000313" key="3">
    <source>
        <dbReference type="EMBL" id="RMA78336.1"/>
    </source>
</evidence>
<dbReference type="EMBL" id="REFH01000007">
    <property type="protein sequence ID" value="RMA78336.1"/>
    <property type="molecule type" value="Genomic_DNA"/>
</dbReference>
<keyword evidence="1" id="KW-0732">Signal</keyword>
<feature type="chain" id="PRO_5018203179" evidence="1">
    <location>
        <begin position="23"/>
        <end position="141"/>
    </location>
</feature>
<feature type="signal peptide" evidence="1">
    <location>
        <begin position="1"/>
        <end position="22"/>
    </location>
</feature>
<organism evidence="3 4">
    <name type="scientific">Flavobacterium weaverense</name>
    <dbReference type="NCBI Taxonomy" id="271156"/>
    <lineage>
        <taxon>Bacteria</taxon>
        <taxon>Pseudomonadati</taxon>
        <taxon>Bacteroidota</taxon>
        <taxon>Flavobacteriia</taxon>
        <taxon>Flavobacteriales</taxon>
        <taxon>Flavobacteriaceae</taxon>
        <taxon>Flavobacterium</taxon>
    </lineage>
</organism>
<dbReference type="PANTHER" id="PTHR35535:SF1">
    <property type="entry name" value="HEAT SHOCK PROTEIN HSLJ"/>
    <property type="match status" value="1"/>
</dbReference>
<reference evidence="3 4" key="1">
    <citation type="submission" date="2018-10" db="EMBL/GenBank/DDBJ databases">
        <title>Genomic Encyclopedia of Archaeal and Bacterial Type Strains, Phase II (KMG-II): from individual species to whole genera.</title>
        <authorList>
            <person name="Goeker M."/>
        </authorList>
    </citation>
    <scope>NUCLEOTIDE SEQUENCE [LARGE SCALE GENOMIC DNA]</scope>
    <source>
        <strain evidence="3 4">DSM 19727</strain>
    </source>
</reference>
<dbReference type="InterPro" id="IPR005184">
    <property type="entry name" value="DUF306_Meta_HslJ"/>
</dbReference>
<keyword evidence="4" id="KW-1185">Reference proteome</keyword>
<protein>
    <submittedName>
        <fullName evidence="3">Heat shock protein HslJ</fullName>
    </submittedName>
</protein>
<name>A0A3M0A0Y3_9FLAO</name>
<sequence>MKKLILLLAISCLAFVSCNSLKTTNDMSALQGDWELNYITGPRIAFQGLYPDEKPSVNFDLKTDLVSGGTGCNRFSGKLKVDGNKIDFKNDMALTKRYCPGEGESVYLATLQKIESYAISKDGKTLSFMMGDVEMMRFAKK</sequence>
<dbReference type="OrthoDB" id="880459at2"/>
<proteinExistence type="predicted"/>
<accession>A0A3M0A0Y3</accession>
<evidence type="ECO:0000313" key="4">
    <source>
        <dbReference type="Proteomes" id="UP000280368"/>
    </source>
</evidence>
<keyword evidence="3" id="KW-0346">Stress response</keyword>
<gene>
    <name evidence="3" type="ORF">BC961_0717</name>
</gene>
<dbReference type="Gene3D" id="2.40.128.270">
    <property type="match status" value="1"/>
</dbReference>
<comment type="caution">
    <text evidence="3">The sequence shown here is derived from an EMBL/GenBank/DDBJ whole genome shotgun (WGS) entry which is preliminary data.</text>
</comment>
<evidence type="ECO:0000256" key="1">
    <source>
        <dbReference type="SAM" id="SignalP"/>
    </source>
</evidence>
<evidence type="ECO:0000259" key="2">
    <source>
        <dbReference type="Pfam" id="PF03724"/>
    </source>
</evidence>
<dbReference type="Pfam" id="PF03724">
    <property type="entry name" value="META"/>
    <property type="match status" value="1"/>
</dbReference>
<dbReference type="PROSITE" id="PS51257">
    <property type="entry name" value="PROKAR_LIPOPROTEIN"/>
    <property type="match status" value="1"/>
</dbReference>